<sequence>MSIPTSLVIVLLVVAWLAVLVPMVARRREAVLRTDRDGGRVLRRAAGRVRRRPHLGRRVVDQDAEDLGDDGLRVDTVEREDEGRYGFDQDSDRQDRDGQGRDEDGMDLDGVDDRDLADEDEAVDGGRGRRRLLAGRFHRTGRPTHGSHPVRVRGAQATLDDRYEDGVDELDADLDAGRDLADEGALDDELMDNRYDVENLDESEDDAEDVGDRALQARDGRSHGAHPVAPSRASRYAAVDEYDDFDQGAAGPAWSEHAAAPADDVEDDERYRPVPRRHGRGGYDPEAAEATRAYKYSRRRRVALFLLLLTVAFGVGAAAFARPALWAGTAVAGLLLVGYLAYLRRQVRIEADIRQRRLAKLRRARQIRPEYHQRGYADGAAVQHPYGPPMVGEPEPVAPAVPAAPVAPAAVSHGRRMVVDVEDDDPGFEDLEYYHPVTYRRAAGQ</sequence>
<gene>
    <name evidence="3" type="ORF">GCM10011594_04720</name>
</gene>
<organism evidence="3 4">
    <name type="scientific">Nakamurella endophytica</name>
    <dbReference type="NCBI Taxonomy" id="1748367"/>
    <lineage>
        <taxon>Bacteria</taxon>
        <taxon>Bacillati</taxon>
        <taxon>Actinomycetota</taxon>
        <taxon>Actinomycetes</taxon>
        <taxon>Nakamurellales</taxon>
        <taxon>Nakamurellaceae</taxon>
        <taxon>Nakamurella</taxon>
    </lineage>
</organism>
<protein>
    <recommendedName>
        <fullName evidence="5">Transmembrane protein</fullName>
    </recommendedName>
</protein>
<feature type="compositionally biased region" description="Basic and acidic residues" evidence="1">
    <location>
        <begin position="70"/>
        <end position="103"/>
    </location>
</feature>
<dbReference type="RefSeq" id="WP_188939858.1">
    <property type="nucleotide sequence ID" value="NZ_BMNA01000001.1"/>
</dbReference>
<evidence type="ECO:0000256" key="1">
    <source>
        <dbReference type="SAM" id="MobiDB-lite"/>
    </source>
</evidence>
<feature type="transmembrane region" description="Helical" evidence="2">
    <location>
        <begin position="6"/>
        <end position="25"/>
    </location>
</feature>
<evidence type="ECO:0000256" key="2">
    <source>
        <dbReference type="SAM" id="Phobius"/>
    </source>
</evidence>
<dbReference type="NCBIfam" id="NF045516">
    <property type="entry name" value="GlpR"/>
    <property type="match status" value="1"/>
</dbReference>
<feature type="transmembrane region" description="Helical" evidence="2">
    <location>
        <begin position="326"/>
        <end position="343"/>
    </location>
</feature>
<keyword evidence="2" id="KW-0472">Membrane</keyword>
<feature type="region of interest" description="Disordered" evidence="1">
    <location>
        <begin position="69"/>
        <end position="130"/>
    </location>
</feature>
<accession>A0A917WAR3</accession>
<evidence type="ECO:0000313" key="4">
    <source>
        <dbReference type="Proteomes" id="UP000655208"/>
    </source>
</evidence>
<reference evidence="3" key="1">
    <citation type="journal article" date="2014" name="Int. J. Syst. Evol. Microbiol.">
        <title>Complete genome sequence of Corynebacterium casei LMG S-19264T (=DSM 44701T), isolated from a smear-ripened cheese.</title>
        <authorList>
            <consortium name="US DOE Joint Genome Institute (JGI-PGF)"/>
            <person name="Walter F."/>
            <person name="Albersmeier A."/>
            <person name="Kalinowski J."/>
            <person name="Ruckert C."/>
        </authorList>
    </citation>
    <scope>NUCLEOTIDE SEQUENCE</scope>
    <source>
        <strain evidence="3">CGMCC 4.7308</strain>
    </source>
</reference>
<feature type="transmembrane region" description="Helical" evidence="2">
    <location>
        <begin position="302"/>
        <end position="320"/>
    </location>
</feature>
<name>A0A917WAR3_9ACTN</name>
<reference evidence="3" key="2">
    <citation type="submission" date="2020-09" db="EMBL/GenBank/DDBJ databases">
        <authorList>
            <person name="Sun Q."/>
            <person name="Zhou Y."/>
        </authorList>
    </citation>
    <scope>NUCLEOTIDE SEQUENCE</scope>
    <source>
        <strain evidence="3">CGMCC 4.7308</strain>
    </source>
</reference>
<feature type="region of interest" description="Disordered" evidence="1">
    <location>
        <begin position="250"/>
        <end position="284"/>
    </location>
</feature>
<proteinExistence type="predicted"/>
<keyword evidence="2" id="KW-0812">Transmembrane</keyword>
<keyword evidence="2" id="KW-1133">Transmembrane helix</keyword>
<dbReference type="Proteomes" id="UP000655208">
    <property type="component" value="Unassembled WGS sequence"/>
</dbReference>
<evidence type="ECO:0008006" key="5">
    <source>
        <dbReference type="Google" id="ProtNLM"/>
    </source>
</evidence>
<keyword evidence="4" id="KW-1185">Reference proteome</keyword>
<dbReference type="AlphaFoldDB" id="A0A917WAR3"/>
<evidence type="ECO:0000313" key="3">
    <source>
        <dbReference type="EMBL" id="GGL88167.1"/>
    </source>
</evidence>
<dbReference type="EMBL" id="BMNA01000001">
    <property type="protein sequence ID" value="GGL88167.1"/>
    <property type="molecule type" value="Genomic_DNA"/>
</dbReference>
<comment type="caution">
    <text evidence="3">The sequence shown here is derived from an EMBL/GenBank/DDBJ whole genome shotgun (WGS) entry which is preliminary data.</text>
</comment>
<dbReference type="InterPro" id="IPR053779">
    <property type="entry name" value="GlpR"/>
</dbReference>
<feature type="compositionally biased region" description="Acidic residues" evidence="1">
    <location>
        <begin position="104"/>
        <end position="123"/>
    </location>
</feature>